<dbReference type="PANTHER" id="PTHR33223">
    <property type="entry name" value="CCHC-TYPE DOMAIN-CONTAINING PROTEIN"/>
    <property type="match status" value="1"/>
</dbReference>
<evidence type="ECO:0000313" key="2">
    <source>
        <dbReference type="EMBL" id="KAL3502858.1"/>
    </source>
</evidence>
<dbReference type="AlphaFoldDB" id="A0ABD2Y5T7"/>
<evidence type="ECO:0000259" key="1">
    <source>
        <dbReference type="Pfam" id="PF03732"/>
    </source>
</evidence>
<proteinExistence type="predicted"/>
<dbReference type="Proteomes" id="UP001630127">
    <property type="component" value="Unassembled WGS sequence"/>
</dbReference>
<keyword evidence="3" id="KW-1185">Reference proteome</keyword>
<dbReference type="InterPro" id="IPR005162">
    <property type="entry name" value="Retrotrans_gag_dom"/>
</dbReference>
<organism evidence="2 3">
    <name type="scientific">Cinchona calisaya</name>
    <dbReference type="NCBI Taxonomy" id="153742"/>
    <lineage>
        <taxon>Eukaryota</taxon>
        <taxon>Viridiplantae</taxon>
        <taxon>Streptophyta</taxon>
        <taxon>Embryophyta</taxon>
        <taxon>Tracheophyta</taxon>
        <taxon>Spermatophyta</taxon>
        <taxon>Magnoliopsida</taxon>
        <taxon>eudicotyledons</taxon>
        <taxon>Gunneridae</taxon>
        <taxon>Pentapetalae</taxon>
        <taxon>asterids</taxon>
        <taxon>lamiids</taxon>
        <taxon>Gentianales</taxon>
        <taxon>Rubiaceae</taxon>
        <taxon>Cinchonoideae</taxon>
        <taxon>Cinchoneae</taxon>
        <taxon>Cinchona</taxon>
    </lineage>
</organism>
<accession>A0ABD2Y5T7</accession>
<comment type="caution">
    <text evidence="2">The sequence shown here is derived from an EMBL/GenBank/DDBJ whole genome shotgun (WGS) entry which is preliminary data.</text>
</comment>
<dbReference type="PANTHER" id="PTHR33223:SF11">
    <property type="entry name" value="ELEMENT PROTEIN, PUTATIVE-RELATED"/>
    <property type="match status" value="1"/>
</dbReference>
<dbReference type="Pfam" id="PF03732">
    <property type="entry name" value="Retrotrans_gag"/>
    <property type="match status" value="1"/>
</dbReference>
<protein>
    <recommendedName>
        <fullName evidence="1">Retrotransposon gag domain-containing protein</fullName>
    </recommendedName>
</protein>
<feature type="domain" description="Retrotransposon gag" evidence="1">
    <location>
        <begin position="38"/>
        <end position="97"/>
    </location>
</feature>
<gene>
    <name evidence="2" type="ORF">ACH5RR_037307</name>
</gene>
<name>A0ABD2Y5T7_9GENT</name>
<dbReference type="EMBL" id="JBJUIK010000015">
    <property type="protein sequence ID" value="KAL3502858.1"/>
    <property type="molecule type" value="Genomic_DNA"/>
</dbReference>
<sequence length="100" mass="11575">MFGGGPNENPYTHFMNFEEILDTFKFNGVHPDCVWMRVFPFSLRNRVKPWLQSHAQGTFTTWNQLAQEFLGKYFPPTTAAKLRNEITSFKQDVGESLGEV</sequence>
<evidence type="ECO:0000313" key="3">
    <source>
        <dbReference type="Proteomes" id="UP001630127"/>
    </source>
</evidence>
<reference evidence="2 3" key="1">
    <citation type="submission" date="2024-11" db="EMBL/GenBank/DDBJ databases">
        <title>A near-complete genome assembly of Cinchona calisaya.</title>
        <authorList>
            <person name="Lian D.C."/>
            <person name="Zhao X.W."/>
            <person name="Wei L."/>
        </authorList>
    </citation>
    <scope>NUCLEOTIDE SEQUENCE [LARGE SCALE GENOMIC DNA]</scope>
    <source>
        <tissue evidence="2">Nenye</tissue>
    </source>
</reference>